<dbReference type="UniPathway" id="UPA00664"/>
<evidence type="ECO:0000313" key="8">
    <source>
        <dbReference type="EMBL" id="OPZ91129.1"/>
    </source>
</evidence>
<keyword evidence="2 7" id="KW-1003">Cell membrane</keyword>
<evidence type="ECO:0000256" key="4">
    <source>
        <dbReference type="ARBA" id="ARBA00022692"/>
    </source>
</evidence>
<reference evidence="8" key="1">
    <citation type="submission" date="2017-02" db="EMBL/GenBank/DDBJ databases">
        <title>Delving into the versatile metabolic prowess of the omnipresent phylum Bacteroidetes.</title>
        <authorList>
            <person name="Nobu M.K."/>
            <person name="Mei R."/>
            <person name="Narihiro T."/>
            <person name="Kuroda K."/>
            <person name="Liu W.-T."/>
        </authorList>
    </citation>
    <scope>NUCLEOTIDE SEQUENCE</scope>
    <source>
        <strain evidence="8">ADurb.Bin417</strain>
    </source>
</reference>
<feature type="transmembrane region" description="Helical" evidence="7">
    <location>
        <begin position="44"/>
        <end position="67"/>
    </location>
</feature>
<evidence type="ECO:0000256" key="7">
    <source>
        <dbReference type="HAMAP-Rule" id="MF_01147"/>
    </source>
</evidence>
<feature type="transmembrane region" description="Helical" evidence="7">
    <location>
        <begin position="217"/>
        <end position="238"/>
    </location>
</feature>
<dbReference type="EMBL" id="MWAK01000200">
    <property type="protein sequence ID" value="OPZ91129.1"/>
    <property type="molecule type" value="Genomic_DNA"/>
</dbReference>
<comment type="caution">
    <text evidence="8">The sequence shown here is derived from an EMBL/GenBank/DDBJ whole genome shotgun (WGS) entry which is preliminary data.</text>
</comment>
<dbReference type="InterPro" id="IPR001640">
    <property type="entry name" value="Lgt"/>
</dbReference>
<keyword evidence="8" id="KW-0449">Lipoprotein</keyword>
<keyword evidence="6 7" id="KW-0472">Membrane</keyword>
<comment type="subcellular location">
    <subcellularLocation>
        <location evidence="7">Cell membrane</location>
        <topology evidence="7">Multi-pass membrane protein</topology>
    </subcellularLocation>
</comment>
<evidence type="ECO:0000256" key="5">
    <source>
        <dbReference type="ARBA" id="ARBA00022989"/>
    </source>
</evidence>
<evidence type="ECO:0000256" key="3">
    <source>
        <dbReference type="ARBA" id="ARBA00022679"/>
    </source>
</evidence>
<dbReference type="AlphaFoldDB" id="A0A1V5MD47"/>
<keyword evidence="4 7" id="KW-0812">Transmembrane</keyword>
<name>A0A1V5MD47_UNCT6</name>
<feature type="transmembrane region" description="Helical" evidence="7">
    <location>
        <begin position="118"/>
        <end position="143"/>
    </location>
</feature>
<sequence length="252" mass="27810">MHPILLKLGAFPIYTYGVMAALGVGLSAWLGIRRAVRSGLSEDLVYNFVFITIISGLLGARLVHVAAEWVYYRNHLLEIFLIRRGGLAVQGALLAGMATANFYLARLRLPARTVLDHFFVYLPLGQAIGRLGCFFNGCCYGMDTRLPWGLHFPGLSETVHPTQLYYLLADLLLLAFLVRLGRNRTPGGTITAAYLVGFGLIRCLLDPLRGDLLPAFLGLYATQWYGILFILIGLVVYLTRSRESEPGSGEAE</sequence>
<evidence type="ECO:0000256" key="6">
    <source>
        <dbReference type="ARBA" id="ARBA00023136"/>
    </source>
</evidence>
<feature type="binding site" evidence="7">
    <location>
        <position position="130"/>
    </location>
    <ligand>
        <name>a 1,2-diacyl-sn-glycero-3-phospho-(1'-sn-glycerol)</name>
        <dbReference type="ChEBI" id="CHEBI:64716"/>
    </ligand>
</feature>
<feature type="transmembrane region" description="Helical" evidence="7">
    <location>
        <begin position="87"/>
        <end position="106"/>
    </location>
</feature>
<feature type="transmembrane region" description="Helical" evidence="7">
    <location>
        <begin position="187"/>
        <end position="205"/>
    </location>
</feature>
<dbReference type="Pfam" id="PF01790">
    <property type="entry name" value="LGT"/>
    <property type="match status" value="1"/>
</dbReference>
<dbReference type="PANTHER" id="PTHR30589:SF0">
    <property type="entry name" value="PHOSPHATIDYLGLYCEROL--PROLIPOPROTEIN DIACYLGLYCERYL TRANSFERASE"/>
    <property type="match status" value="1"/>
</dbReference>
<dbReference type="GO" id="GO:0005886">
    <property type="term" value="C:plasma membrane"/>
    <property type="evidence" value="ECO:0007669"/>
    <property type="project" value="UniProtKB-SubCell"/>
</dbReference>
<comment type="pathway">
    <text evidence="7">Protein modification; lipoprotein biosynthesis (diacylglyceryl transfer).</text>
</comment>
<dbReference type="EC" id="2.5.1.145" evidence="7"/>
<dbReference type="PANTHER" id="PTHR30589">
    <property type="entry name" value="PROLIPOPROTEIN DIACYLGLYCERYL TRANSFERASE"/>
    <property type="match status" value="1"/>
</dbReference>
<evidence type="ECO:0000256" key="2">
    <source>
        <dbReference type="ARBA" id="ARBA00022475"/>
    </source>
</evidence>
<dbReference type="NCBIfam" id="TIGR00544">
    <property type="entry name" value="lgt"/>
    <property type="match status" value="1"/>
</dbReference>
<organism evidence="8">
    <name type="scientific">candidate division TA06 bacterium ADurb.Bin417</name>
    <dbReference type="NCBI Taxonomy" id="1852828"/>
    <lineage>
        <taxon>Bacteria</taxon>
        <taxon>Bacteria division TA06</taxon>
    </lineage>
</organism>
<keyword evidence="8" id="KW-0328">Glycosyltransferase</keyword>
<keyword evidence="5 7" id="KW-1133">Transmembrane helix</keyword>
<dbReference type="HAMAP" id="MF_01147">
    <property type="entry name" value="Lgt"/>
    <property type="match status" value="1"/>
</dbReference>
<comment type="catalytic activity">
    <reaction evidence="7">
        <text>L-cysteinyl-[prolipoprotein] + a 1,2-diacyl-sn-glycero-3-phospho-(1'-sn-glycerol) = an S-1,2-diacyl-sn-glyceryl-L-cysteinyl-[prolipoprotein] + sn-glycerol 1-phosphate + H(+)</text>
        <dbReference type="Rhea" id="RHEA:56712"/>
        <dbReference type="Rhea" id="RHEA-COMP:14679"/>
        <dbReference type="Rhea" id="RHEA-COMP:14680"/>
        <dbReference type="ChEBI" id="CHEBI:15378"/>
        <dbReference type="ChEBI" id="CHEBI:29950"/>
        <dbReference type="ChEBI" id="CHEBI:57685"/>
        <dbReference type="ChEBI" id="CHEBI:64716"/>
        <dbReference type="ChEBI" id="CHEBI:140658"/>
        <dbReference type="EC" id="2.5.1.145"/>
    </reaction>
</comment>
<feature type="transmembrane region" description="Helical" evidence="7">
    <location>
        <begin position="13"/>
        <end position="32"/>
    </location>
</feature>
<feature type="transmembrane region" description="Helical" evidence="7">
    <location>
        <begin position="163"/>
        <end position="180"/>
    </location>
</feature>
<gene>
    <name evidence="7 8" type="primary">lgt</name>
    <name evidence="8" type="ORF">BWY73_01168</name>
</gene>
<proteinExistence type="inferred from homology"/>
<protein>
    <recommendedName>
        <fullName evidence="7">Phosphatidylglycerol--prolipoprotein diacylglyceryl transferase</fullName>
        <ecNumber evidence="7">2.5.1.145</ecNumber>
    </recommendedName>
</protein>
<keyword evidence="3 7" id="KW-0808">Transferase</keyword>
<evidence type="ECO:0000256" key="1">
    <source>
        <dbReference type="ARBA" id="ARBA00007150"/>
    </source>
</evidence>
<dbReference type="GO" id="GO:0042158">
    <property type="term" value="P:lipoprotein biosynthetic process"/>
    <property type="evidence" value="ECO:0007669"/>
    <property type="project" value="UniProtKB-UniRule"/>
</dbReference>
<comment type="function">
    <text evidence="7">Catalyzes the transfer of the diacylglyceryl group from phosphatidylglycerol to the sulfhydryl group of the N-terminal cysteine of a prolipoprotein, the first step in the formation of mature lipoproteins.</text>
</comment>
<dbReference type="Proteomes" id="UP000485484">
    <property type="component" value="Unassembled WGS sequence"/>
</dbReference>
<comment type="similarity">
    <text evidence="1 7">Belongs to the Lgt family.</text>
</comment>
<accession>A0A1V5MD47</accession>
<dbReference type="GO" id="GO:0008961">
    <property type="term" value="F:phosphatidylglycerol-prolipoprotein diacylglyceryl transferase activity"/>
    <property type="evidence" value="ECO:0007669"/>
    <property type="project" value="UniProtKB-UniRule"/>
</dbReference>